<feature type="domain" description="ResB-like" evidence="8">
    <location>
        <begin position="343"/>
        <end position="422"/>
    </location>
</feature>
<evidence type="ECO:0000256" key="6">
    <source>
        <dbReference type="SAM" id="Phobius"/>
    </source>
</evidence>
<proteinExistence type="predicted"/>
<dbReference type="AlphaFoldDB" id="A0A4R2GIH3"/>
<dbReference type="Pfam" id="PF01578">
    <property type="entry name" value="Cytochrom_C_asm"/>
    <property type="match status" value="1"/>
</dbReference>
<accession>A0A4R2GIH3</accession>
<dbReference type="PANTHER" id="PTHR30071:SF1">
    <property type="entry name" value="CYTOCHROME B_B6 PROTEIN-RELATED"/>
    <property type="match status" value="1"/>
</dbReference>
<feature type="transmembrane region" description="Helical" evidence="6">
    <location>
        <begin position="756"/>
        <end position="778"/>
    </location>
</feature>
<keyword evidence="5 6" id="KW-0472">Membrane</keyword>
<comment type="caution">
    <text evidence="9">The sequence shown here is derived from an EMBL/GenBank/DDBJ whole genome shotgun (WGS) entry which is preliminary data.</text>
</comment>
<evidence type="ECO:0000313" key="10">
    <source>
        <dbReference type="Proteomes" id="UP000295221"/>
    </source>
</evidence>
<dbReference type="GO" id="GO:0017004">
    <property type="term" value="P:cytochrome complex assembly"/>
    <property type="evidence" value="ECO:0007669"/>
    <property type="project" value="UniProtKB-KW"/>
</dbReference>
<keyword evidence="2 6" id="KW-0812">Transmembrane</keyword>
<reference evidence="9 10" key="1">
    <citation type="submission" date="2019-03" db="EMBL/GenBank/DDBJ databases">
        <title>Genomic Encyclopedia of Type Strains, Phase IV (KMG-IV): sequencing the most valuable type-strain genomes for metagenomic binning, comparative biology and taxonomic classification.</title>
        <authorList>
            <person name="Goeker M."/>
        </authorList>
    </citation>
    <scope>NUCLEOTIDE SEQUENCE [LARGE SCALE GENOMIC DNA]</scope>
    <source>
        <strain evidence="9 10">DSM 24179</strain>
    </source>
</reference>
<comment type="subcellular location">
    <subcellularLocation>
        <location evidence="1">Membrane</location>
        <topology evidence="1">Multi-pass membrane protein</topology>
    </subcellularLocation>
</comment>
<dbReference type="InterPro" id="IPR017562">
    <property type="entry name" value="Cyt_c_biogenesis_CcsA"/>
</dbReference>
<evidence type="ECO:0000256" key="4">
    <source>
        <dbReference type="ARBA" id="ARBA00022989"/>
    </source>
</evidence>
<feature type="transmembrane region" description="Helical" evidence="6">
    <location>
        <begin position="852"/>
        <end position="875"/>
    </location>
</feature>
<keyword evidence="10" id="KW-1185">Reference proteome</keyword>
<evidence type="ECO:0000256" key="5">
    <source>
        <dbReference type="ARBA" id="ARBA00023136"/>
    </source>
</evidence>
<evidence type="ECO:0000313" key="9">
    <source>
        <dbReference type="EMBL" id="TCO08370.1"/>
    </source>
</evidence>
<feature type="transmembrane region" description="Helical" evidence="6">
    <location>
        <begin position="813"/>
        <end position="832"/>
    </location>
</feature>
<dbReference type="OrthoDB" id="9814290at2"/>
<dbReference type="PANTHER" id="PTHR30071">
    <property type="entry name" value="HEME EXPORTER PROTEIN C"/>
    <property type="match status" value="1"/>
</dbReference>
<evidence type="ECO:0000256" key="2">
    <source>
        <dbReference type="ARBA" id="ARBA00022692"/>
    </source>
</evidence>
<feature type="transmembrane region" description="Helical" evidence="6">
    <location>
        <begin position="896"/>
        <end position="920"/>
    </location>
</feature>
<dbReference type="GO" id="GO:0020037">
    <property type="term" value="F:heme binding"/>
    <property type="evidence" value="ECO:0007669"/>
    <property type="project" value="InterPro"/>
</dbReference>
<evidence type="ECO:0000256" key="1">
    <source>
        <dbReference type="ARBA" id="ARBA00004141"/>
    </source>
</evidence>
<feature type="transmembrane region" description="Helical" evidence="6">
    <location>
        <begin position="431"/>
        <end position="449"/>
    </location>
</feature>
<keyword evidence="3" id="KW-0201">Cytochrome c-type biogenesis</keyword>
<evidence type="ECO:0000256" key="3">
    <source>
        <dbReference type="ARBA" id="ARBA00022748"/>
    </source>
</evidence>
<dbReference type="Pfam" id="PF05140">
    <property type="entry name" value="ResB"/>
    <property type="match status" value="1"/>
</dbReference>
<feature type="transmembrane region" description="Helical" evidence="6">
    <location>
        <begin position="470"/>
        <end position="486"/>
    </location>
</feature>
<feature type="transmembrane region" description="Helical" evidence="6">
    <location>
        <begin position="790"/>
        <end position="806"/>
    </location>
</feature>
<dbReference type="GO" id="GO:0005886">
    <property type="term" value="C:plasma membrane"/>
    <property type="evidence" value="ECO:0007669"/>
    <property type="project" value="TreeGrafter"/>
</dbReference>
<dbReference type="EMBL" id="SLWK01000005">
    <property type="protein sequence ID" value="TCO08370.1"/>
    <property type="molecule type" value="Genomic_DNA"/>
</dbReference>
<organism evidence="9 10">
    <name type="scientific">Natronoflexus pectinivorans</name>
    <dbReference type="NCBI Taxonomy" id="682526"/>
    <lineage>
        <taxon>Bacteria</taxon>
        <taxon>Pseudomonadati</taxon>
        <taxon>Bacteroidota</taxon>
        <taxon>Bacteroidia</taxon>
        <taxon>Marinilabiliales</taxon>
        <taxon>Marinilabiliaceae</taxon>
        <taxon>Natronoflexus</taxon>
    </lineage>
</organism>
<dbReference type="InterPro" id="IPR007816">
    <property type="entry name" value="ResB-like_domain"/>
</dbReference>
<gene>
    <name evidence="9" type="ORF">EV194_105174</name>
</gene>
<feature type="domain" description="Cytochrome c assembly protein" evidence="7">
    <location>
        <begin position="784"/>
        <end position="988"/>
    </location>
</feature>
<dbReference type="NCBIfam" id="TIGR03144">
    <property type="entry name" value="cytochr_II_ccsB"/>
    <property type="match status" value="1"/>
</dbReference>
<protein>
    <submittedName>
        <fullName evidence="9">Cytochrome c-type biogenesis protein CcsB</fullName>
    </submittedName>
</protein>
<feature type="transmembrane region" description="Helical" evidence="6">
    <location>
        <begin position="1001"/>
        <end position="1019"/>
    </location>
</feature>
<feature type="transmembrane region" description="Helical" evidence="6">
    <location>
        <begin position="935"/>
        <end position="953"/>
    </location>
</feature>
<evidence type="ECO:0000259" key="8">
    <source>
        <dbReference type="Pfam" id="PF05140"/>
    </source>
</evidence>
<sequence>MKNIIRILSAPWLMGSLFVLMAAVMAMATFIENDHGTHAAKAIVYNSWWFELIFFLLAVNMLGNIFNFNMWKLEKMPVFLFHVSFFVIIAGAAITRYVGYEGLLHIREGETENLMLSTDPFVTTEFQSGDEVVQMSRLAFLSPASPRQFRASLKASGERVRIRSVAFVPNAVPQPLETMGGKPLAAIVFSDRMERLEHFIAPGEKIKKAAFTLGFETSDDTNPDVFIKRNASNTGLVLTANQPFSGLNMEDSSTRSFEANTEYPFNPGLLYDFNGLRITVSRYYPSAMMRPVALPGDQGSGMPHGVVFEVTHRGETQLFTAYGRNGRVGDPFKLSLPGGELTMRFGALPIELPFSVRLNEFILDRYPGSSSPSGYRSEITLFDTERKFEQDQSVFMNNIVTHRGYRLYQSSYDQDEKGTVLSVNHDRAGTIITYLGYFLMTLGMMWALFGGKTRFKQLMSHVGKIHEKRKHLITILLLVFALNAGAQSREVLPPAPDREVADAFGAILVQDNGGRIKPLNSLHQEIALKLVKHHTFRGMTADQMILGMFTHPADWQTFPLITVKDPQIRAILGITQDKAAFAEFFDSNRHYKLHQWVDAAHRQSPAARNKTEQELIKIDEQVNVFYLTQMGNLHRIFPSTKDSHLPWYTPTSQPQTLTTGDSLFVSTSIRKFIEMVREGNNEAAISQIKTIDEYQRSHADEILPTDRVRRLELLYNRLSIFLWLATWFFALGGVLVLLQFINMLKPTLNFKWIMRGGYLLLFLGFLYHTFGLILRWIVAGHAPWSNGYESMIFVGWSILFAAFLMAKKSSTVLPISGLFTGVVLMVAHLSWMNPHITNLVPVLQSHWLTFHVSVTIAGYGFFALGALLGFMNLLITSVQNKSNFNRLKLTIDEFTAINEMSLTAGLYLMTIGSFLGGIWANESWGRYWGWDPKETWSLITIVLYAFVLHMRFIPGLKGKTAFNTASILTFASVIMTYLGVNYYLAGLHSYAGGDPVPIPTFVYYSVAVIFVLIFAARWNESKMSRELKKT</sequence>
<keyword evidence="4 6" id="KW-1133">Transmembrane helix</keyword>
<feature type="transmembrane region" description="Helical" evidence="6">
    <location>
        <begin position="965"/>
        <end position="985"/>
    </location>
</feature>
<feature type="transmembrane region" description="Helical" evidence="6">
    <location>
        <begin position="43"/>
        <end position="66"/>
    </location>
</feature>
<name>A0A4R2GIH3_9BACT</name>
<dbReference type="RefSeq" id="WP_132433658.1">
    <property type="nucleotide sequence ID" value="NZ_SLWK01000005.1"/>
</dbReference>
<feature type="transmembrane region" description="Helical" evidence="6">
    <location>
        <begin position="12"/>
        <end position="31"/>
    </location>
</feature>
<dbReference type="InterPro" id="IPR002541">
    <property type="entry name" value="Cyt_c_assembly"/>
</dbReference>
<dbReference type="Proteomes" id="UP000295221">
    <property type="component" value="Unassembled WGS sequence"/>
</dbReference>
<feature type="transmembrane region" description="Helical" evidence="6">
    <location>
        <begin position="720"/>
        <end position="744"/>
    </location>
</feature>
<evidence type="ECO:0000259" key="7">
    <source>
        <dbReference type="Pfam" id="PF01578"/>
    </source>
</evidence>
<dbReference type="InterPro" id="IPR045062">
    <property type="entry name" value="Cyt_c_biogenesis_CcsA/CcmC"/>
</dbReference>
<feature type="transmembrane region" description="Helical" evidence="6">
    <location>
        <begin position="78"/>
        <end position="98"/>
    </location>
</feature>